<dbReference type="OrthoDB" id="9775455at2"/>
<evidence type="ECO:0000256" key="4">
    <source>
        <dbReference type="ARBA" id="ARBA00022452"/>
    </source>
</evidence>
<dbReference type="GO" id="GO:0015628">
    <property type="term" value="P:protein secretion by the type II secretion system"/>
    <property type="evidence" value="ECO:0007669"/>
    <property type="project" value="InterPro"/>
</dbReference>
<feature type="domain" description="NolW-like" evidence="12">
    <location>
        <begin position="41"/>
        <end position="81"/>
    </location>
</feature>
<dbReference type="Proteomes" id="UP000187251">
    <property type="component" value="Unassembled WGS sequence"/>
</dbReference>
<dbReference type="InterPro" id="IPR038591">
    <property type="entry name" value="NolW-like_sf"/>
</dbReference>
<dbReference type="RefSeq" id="WP_076415561.1">
    <property type="nucleotide sequence ID" value="NZ_MJMN01000052.1"/>
</dbReference>
<keyword evidence="3 9" id="KW-0813">Transport</keyword>
<evidence type="ECO:0000259" key="11">
    <source>
        <dbReference type="Pfam" id="PF00263"/>
    </source>
</evidence>
<dbReference type="Gene3D" id="3.30.1370.120">
    <property type="match status" value="1"/>
</dbReference>
<accession>A0A1R1JLJ6</accession>
<dbReference type="PRINTS" id="PR00811">
    <property type="entry name" value="BCTERIALGSPD"/>
</dbReference>
<sequence length="515" mass="54199">SAGANANGSGSGMARGAYGTRGADGGLQGNPGRKGESGTFAAGGVTVQADATTNTLIIAAPEPMYRSLRKVIDLLDQRRAQVLVESLIVEVTERDASQLGIQWMLGGGRVYGGANFGGSGIVQGAKNSIDALPRGLSIGVVRGTINIPGVGEVANLQMLARALQTTGGSNILSTPNLLTLDNEPASIMVGKTVPFVSGQYVTPGSTNSNPFQTIQREDIGLKLNIRPQISEGGTVKLDIYQEVSSIDGQTSEAAAGLVTNKRAMDTSVLLDDGQIMVLGGLLEDSVVNGRDAVPVLGSIPVLGALFRYDTRERVKTNLMVFLRPYVVRDSADGQGLTQSRYNFMRRAQGRVQPPGNALLPDMSAPVLPPPGVPVAGDPYDLRTAAQAETMRRDPPGTQIESRRRELPAEPDKGQEPPMRTRLPAGLTVASDPAALYGEKNASASVLQFADAQTDREAEQIARRVQVSGLKAYALLGPGGSGYVVRASVPRDPRSVDTALQLLRELGYQPELVLAP</sequence>
<dbReference type="InterPro" id="IPR004846">
    <property type="entry name" value="T2SS/T3SS_dom"/>
</dbReference>
<feature type="compositionally biased region" description="Low complexity" evidence="10">
    <location>
        <begin position="1"/>
        <end position="17"/>
    </location>
</feature>
<evidence type="ECO:0000256" key="5">
    <source>
        <dbReference type="ARBA" id="ARBA00022729"/>
    </source>
</evidence>
<feature type="compositionally biased region" description="Basic and acidic residues" evidence="10">
    <location>
        <begin position="389"/>
        <end position="414"/>
    </location>
</feature>
<evidence type="ECO:0000259" key="12">
    <source>
        <dbReference type="Pfam" id="PF03958"/>
    </source>
</evidence>
<keyword evidence="6" id="KW-0653">Protein transport</keyword>
<evidence type="ECO:0000256" key="10">
    <source>
        <dbReference type="SAM" id="MobiDB-lite"/>
    </source>
</evidence>
<comment type="subcellular location">
    <subcellularLocation>
        <location evidence="1 9">Cell outer membrane</location>
    </subcellularLocation>
</comment>
<dbReference type="InterPro" id="IPR005644">
    <property type="entry name" value="NolW-like"/>
</dbReference>
<proteinExistence type="inferred from homology"/>
<dbReference type="PANTHER" id="PTHR30332:SF24">
    <property type="entry name" value="SECRETIN GSPD-RELATED"/>
    <property type="match status" value="1"/>
</dbReference>
<evidence type="ECO:0000256" key="7">
    <source>
        <dbReference type="ARBA" id="ARBA00023136"/>
    </source>
</evidence>
<keyword evidence="5" id="KW-0732">Signal</keyword>
<organism evidence="13 14">
    <name type="scientific">Alcaligenes xylosoxydans xylosoxydans</name>
    <name type="common">Achromobacter xylosoxidans</name>
    <dbReference type="NCBI Taxonomy" id="85698"/>
    <lineage>
        <taxon>Bacteria</taxon>
        <taxon>Pseudomonadati</taxon>
        <taxon>Pseudomonadota</taxon>
        <taxon>Betaproteobacteria</taxon>
        <taxon>Burkholderiales</taxon>
        <taxon>Alcaligenaceae</taxon>
        <taxon>Achromobacter</taxon>
    </lineage>
</organism>
<keyword evidence="4" id="KW-0812">Transmembrane</keyword>
<evidence type="ECO:0000256" key="6">
    <source>
        <dbReference type="ARBA" id="ARBA00022927"/>
    </source>
</evidence>
<evidence type="ECO:0000313" key="14">
    <source>
        <dbReference type="Proteomes" id="UP000187251"/>
    </source>
</evidence>
<dbReference type="Pfam" id="PF00263">
    <property type="entry name" value="Secretin"/>
    <property type="match status" value="1"/>
</dbReference>
<evidence type="ECO:0000256" key="1">
    <source>
        <dbReference type="ARBA" id="ARBA00004442"/>
    </source>
</evidence>
<dbReference type="EMBL" id="MJMN01000052">
    <property type="protein sequence ID" value="OMG78320.1"/>
    <property type="molecule type" value="Genomic_DNA"/>
</dbReference>
<dbReference type="Pfam" id="PF03958">
    <property type="entry name" value="Secretin_N"/>
    <property type="match status" value="1"/>
</dbReference>
<keyword evidence="7" id="KW-0472">Membrane</keyword>
<feature type="non-terminal residue" evidence="13">
    <location>
        <position position="1"/>
    </location>
</feature>
<dbReference type="InterPro" id="IPR013356">
    <property type="entry name" value="T2SS_GspD"/>
</dbReference>
<dbReference type="InterPro" id="IPR001775">
    <property type="entry name" value="GspD/PilQ"/>
</dbReference>
<feature type="region of interest" description="Disordered" evidence="10">
    <location>
        <begin position="1"/>
        <end position="40"/>
    </location>
</feature>
<comment type="similarity">
    <text evidence="2">Belongs to the bacterial secretin family. GSP D subfamily.</text>
</comment>
<evidence type="ECO:0000313" key="13">
    <source>
        <dbReference type="EMBL" id="OMG78320.1"/>
    </source>
</evidence>
<dbReference type="PANTHER" id="PTHR30332">
    <property type="entry name" value="PROBABLE GENERAL SECRETION PATHWAY PROTEIN D"/>
    <property type="match status" value="1"/>
</dbReference>
<keyword evidence="8" id="KW-0998">Cell outer membrane</keyword>
<keyword evidence="4" id="KW-1134">Transmembrane beta strand</keyword>
<feature type="domain" description="Type II/III secretion system secretin-like" evidence="11">
    <location>
        <begin position="162"/>
        <end position="328"/>
    </location>
</feature>
<dbReference type="PRINTS" id="PR01032">
    <property type="entry name" value="PHAGEIV"/>
</dbReference>
<dbReference type="GO" id="GO:0015627">
    <property type="term" value="C:type II protein secretion system complex"/>
    <property type="evidence" value="ECO:0007669"/>
    <property type="project" value="InterPro"/>
</dbReference>
<reference evidence="13 14" key="1">
    <citation type="submission" date="2016-09" db="EMBL/GenBank/DDBJ databases">
        <title>Phylogenomics of Achromobacter.</title>
        <authorList>
            <person name="Jeukens J."/>
            <person name="Freschi L."/>
            <person name="Vincent A.T."/>
            <person name="Emond-Rheault J.-G."/>
            <person name="Kukavica-Ibrulj I."/>
            <person name="Charette S.J."/>
            <person name="Levesque R.C."/>
        </authorList>
    </citation>
    <scope>NUCLEOTIDE SEQUENCE [LARGE SCALE GENOMIC DNA]</scope>
    <source>
        <strain evidence="13 14">AUS488</strain>
    </source>
</reference>
<comment type="caution">
    <text evidence="13">The sequence shown here is derived from an EMBL/GenBank/DDBJ whole genome shotgun (WGS) entry which is preliminary data.</text>
</comment>
<protein>
    <submittedName>
        <fullName evidence="13">Type II secretion system protein GspD</fullName>
    </submittedName>
</protein>
<evidence type="ECO:0000256" key="8">
    <source>
        <dbReference type="ARBA" id="ARBA00023237"/>
    </source>
</evidence>
<dbReference type="GO" id="GO:0009279">
    <property type="term" value="C:cell outer membrane"/>
    <property type="evidence" value="ECO:0007669"/>
    <property type="project" value="UniProtKB-SubCell"/>
</dbReference>
<gene>
    <name evidence="13" type="ORF">BIZ92_32945</name>
</gene>
<evidence type="ECO:0000256" key="9">
    <source>
        <dbReference type="RuleBase" id="RU004004"/>
    </source>
</evidence>
<dbReference type="InterPro" id="IPR050810">
    <property type="entry name" value="Bact_Secretion_Sys_Channel"/>
</dbReference>
<evidence type="ECO:0000256" key="3">
    <source>
        <dbReference type="ARBA" id="ARBA00022448"/>
    </source>
</evidence>
<feature type="region of interest" description="Disordered" evidence="10">
    <location>
        <begin position="386"/>
        <end position="422"/>
    </location>
</feature>
<dbReference type="NCBIfam" id="TIGR02517">
    <property type="entry name" value="type_II_gspD"/>
    <property type="match status" value="1"/>
</dbReference>
<dbReference type="AlphaFoldDB" id="A0A1R1JLJ6"/>
<evidence type="ECO:0000256" key="2">
    <source>
        <dbReference type="ARBA" id="ARBA00006980"/>
    </source>
</evidence>
<name>A0A1R1JLJ6_ALCXX</name>